<dbReference type="PANTHER" id="PTHR43861">
    <property type="entry name" value="TRANS-ACONITATE 2-METHYLTRANSFERASE-RELATED"/>
    <property type="match status" value="1"/>
</dbReference>
<sequence length="252" mass="28944">MTELELLIDFHKDAERQGPGSTADTLRALSFIDLNRNSPLKVADIGCGSGAQTIILAQNIAGRITAVDLFPEFLDRLRQKSAGLGLQDKITPLKASMEDLSFGREEYDIIWSEGAIYNIGFEKGIKYWKSFLKPGGYLALSELTWITNSRPREIEEHWNREYPEIDTASGKIRILEENGFSPAGYFPLPRSSWIDNYYEPMEERFEDFLIRHGNSEAAMRIVDAEKEEIRKYRKYKNYFSYGFYVAKKLPGE</sequence>
<dbReference type="CDD" id="cd02440">
    <property type="entry name" value="AdoMet_MTases"/>
    <property type="match status" value="1"/>
</dbReference>
<dbReference type="SUPFAM" id="SSF53335">
    <property type="entry name" value="S-adenosyl-L-methionine-dependent methyltransferases"/>
    <property type="match status" value="1"/>
</dbReference>
<feature type="domain" description="Methyltransferase" evidence="3">
    <location>
        <begin position="42"/>
        <end position="136"/>
    </location>
</feature>
<reference evidence="4 5" key="1">
    <citation type="submission" date="2017-03" db="EMBL/GenBank/DDBJ databases">
        <title>Draft Genome sequence of Marispirochaeta sp. strain JC444.</title>
        <authorList>
            <person name="Shivani Y."/>
            <person name="Subhash Y."/>
            <person name="Sasikala C."/>
            <person name="Ramana C."/>
        </authorList>
    </citation>
    <scope>NUCLEOTIDE SEQUENCE [LARGE SCALE GENOMIC DNA]</scope>
    <source>
        <strain evidence="4 5">JC444</strain>
    </source>
</reference>
<evidence type="ECO:0000256" key="2">
    <source>
        <dbReference type="ARBA" id="ARBA00022679"/>
    </source>
</evidence>
<keyword evidence="5" id="KW-1185">Reference proteome</keyword>
<proteinExistence type="predicted"/>
<dbReference type="PANTHER" id="PTHR43861:SF1">
    <property type="entry name" value="TRANS-ACONITATE 2-METHYLTRANSFERASE"/>
    <property type="match status" value="1"/>
</dbReference>
<evidence type="ECO:0000313" key="5">
    <source>
        <dbReference type="Proteomes" id="UP000192343"/>
    </source>
</evidence>
<dbReference type="GO" id="GO:0032259">
    <property type="term" value="P:methylation"/>
    <property type="evidence" value="ECO:0007669"/>
    <property type="project" value="UniProtKB-KW"/>
</dbReference>
<dbReference type="InterPro" id="IPR029063">
    <property type="entry name" value="SAM-dependent_MTases_sf"/>
</dbReference>
<protein>
    <submittedName>
        <fullName evidence="4">SAM-dependent methyltransferase</fullName>
    </submittedName>
</protein>
<dbReference type="EMBL" id="MWQY01000038">
    <property type="protein sequence ID" value="ORC29898.1"/>
    <property type="molecule type" value="Genomic_DNA"/>
</dbReference>
<dbReference type="AlphaFoldDB" id="A0A1Y1RSX0"/>
<dbReference type="GO" id="GO:0008168">
    <property type="term" value="F:methyltransferase activity"/>
    <property type="evidence" value="ECO:0007669"/>
    <property type="project" value="UniProtKB-KW"/>
</dbReference>
<name>A0A1Y1RSX0_9SPIO</name>
<evidence type="ECO:0000313" key="4">
    <source>
        <dbReference type="EMBL" id="ORC29898.1"/>
    </source>
</evidence>
<dbReference type="RefSeq" id="WP_083053059.1">
    <property type="nucleotide sequence ID" value="NZ_MWQY01000038.1"/>
</dbReference>
<dbReference type="STRING" id="1963862.B4O97_18750"/>
<dbReference type="InterPro" id="IPR041698">
    <property type="entry name" value="Methyltransf_25"/>
</dbReference>
<dbReference type="OrthoDB" id="9772751at2"/>
<organism evidence="4 5">
    <name type="scientific">Marispirochaeta aestuarii</name>
    <dbReference type="NCBI Taxonomy" id="1963862"/>
    <lineage>
        <taxon>Bacteria</taxon>
        <taxon>Pseudomonadati</taxon>
        <taxon>Spirochaetota</taxon>
        <taxon>Spirochaetia</taxon>
        <taxon>Spirochaetales</taxon>
        <taxon>Spirochaetaceae</taxon>
        <taxon>Marispirochaeta</taxon>
    </lineage>
</organism>
<dbReference type="Gene3D" id="3.40.50.150">
    <property type="entry name" value="Vaccinia Virus protein VP39"/>
    <property type="match status" value="1"/>
</dbReference>
<evidence type="ECO:0000256" key="1">
    <source>
        <dbReference type="ARBA" id="ARBA00022603"/>
    </source>
</evidence>
<dbReference type="Proteomes" id="UP000192343">
    <property type="component" value="Unassembled WGS sequence"/>
</dbReference>
<dbReference type="Pfam" id="PF13649">
    <property type="entry name" value="Methyltransf_25"/>
    <property type="match status" value="1"/>
</dbReference>
<keyword evidence="2 4" id="KW-0808">Transferase</keyword>
<accession>A0A1Y1RSX0</accession>
<keyword evidence="1 4" id="KW-0489">Methyltransferase</keyword>
<comment type="caution">
    <text evidence="4">The sequence shown here is derived from an EMBL/GenBank/DDBJ whole genome shotgun (WGS) entry which is preliminary data.</text>
</comment>
<evidence type="ECO:0000259" key="3">
    <source>
        <dbReference type="Pfam" id="PF13649"/>
    </source>
</evidence>
<gene>
    <name evidence="4" type="ORF">B4O97_18750</name>
</gene>